<reference evidence="2 3" key="1">
    <citation type="submission" date="2020-09" db="EMBL/GenBank/DDBJ databases">
        <title>De no assembly of potato wild relative species, Solanum commersonii.</title>
        <authorList>
            <person name="Cho K."/>
        </authorList>
    </citation>
    <scope>NUCLEOTIDE SEQUENCE [LARGE SCALE GENOMIC DNA]</scope>
    <source>
        <strain evidence="2">LZ3.2</strain>
        <tissue evidence="2">Leaf</tissue>
    </source>
</reference>
<keyword evidence="3" id="KW-1185">Reference proteome</keyword>
<comment type="caution">
    <text evidence="2">The sequence shown here is derived from an EMBL/GenBank/DDBJ whole genome shotgun (WGS) entry which is preliminary data.</text>
</comment>
<evidence type="ECO:0000313" key="2">
    <source>
        <dbReference type="EMBL" id="KAG5590723.1"/>
    </source>
</evidence>
<evidence type="ECO:0000313" key="3">
    <source>
        <dbReference type="Proteomes" id="UP000824120"/>
    </source>
</evidence>
<dbReference type="EMBL" id="JACXVP010000008">
    <property type="protein sequence ID" value="KAG5590723.1"/>
    <property type="molecule type" value="Genomic_DNA"/>
</dbReference>
<organism evidence="2 3">
    <name type="scientific">Solanum commersonii</name>
    <name type="common">Commerson's wild potato</name>
    <name type="synonym">Commerson's nightshade</name>
    <dbReference type="NCBI Taxonomy" id="4109"/>
    <lineage>
        <taxon>Eukaryota</taxon>
        <taxon>Viridiplantae</taxon>
        <taxon>Streptophyta</taxon>
        <taxon>Embryophyta</taxon>
        <taxon>Tracheophyta</taxon>
        <taxon>Spermatophyta</taxon>
        <taxon>Magnoliopsida</taxon>
        <taxon>eudicotyledons</taxon>
        <taxon>Gunneridae</taxon>
        <taxon>Pentapetalae</taxon>
        <taxon>asterids</taxon>
        <taxon>lamiids</taxon>
        <taxon>Solanales</taxon>
        <taxon>Solanaceae</taxon>
        <taxon>Solanoideae</taxon>
        <taxon>Solaneae</taxon>
        <taxon>Solanum</taxon>
    </lineage>
</organism>
<feature type="region of interest" description="Disordered" evidence="1">
    <location>
        <begin position="46"/>
        <end position="78"/>
    </location>
</feature>
<evidence type="ECO:0000256" key="1">
    <source>
        <dbReference type="SAM" id="MobiDB-lite"/>
    </source>
</evidence>
<dbReference type="Proteomes" id="UP000824120">
    <property type="component" value="Chromosome 8"/>
</dbReference>
<proteinExistence type="predicted"/>
<dbReference type="OrthoDB" id="913437at2759"/>
<name>A0A9J5XR10_SOLCO</name>
<protein>
    <submittedName>
        <fullName evidence="2">Uncharacterized protein</fullName>
    </submittedName>
</protein>
<gene>
    <name evidence="2" type="ORF">H5410_041237</name>
</gene>
<sequence length="108" mass="11726">MDHTWAVVGVGSPGVPLSRDLGEIKLALTNSLMHYLPSTLWRNAAKRKGRKIHGPTPSSPPVGTHEITLGRPASESADPTIEPLFNKWSALALRVGRLEIGRRAMTHS</sequence>
<dbReference type="AlphaFoldDB" id="A0A9J5XR10"/>
<accession>A0A9J5XR10</accession>